<evidence type="ECO:0000259" key="16">
    <source>
        <dbReference type="Pfam" id="PF13193"/>
    </source>
</evidence>
<reference evidence="17 18" key="1">
    <citation type="journal article" date="2015" name="Appl. Environ. Microbiol.">
        <title>Aerobic and Anaerobic Thiosulfate Oxidation by a Cold-Adapted, Subglacial Chemoautotroph.</title>
        <authorList>
            <person name="Harrold Z.R."/>
            <person name="Skidmore M.L."/>
            <person name="Hamilton T.L."/>
            <person name="Desch L."/>
            <person name="Amada K."/>
            <person name="van Gelder W."/>
            <person name="Glover K."/>
            <person name="Roden E.E."/>
            <person name="Boyd E.S."/>
        </authorList>
    </citation>
    <scope>NUCLEOTIDE SEQUENCE [LARGE SCALE GENOMIC DNA]</scope>
    <source>
        <strain evidence="17 18">RG</strain>
    </source>
</reference>
<dbReference type="PROSITE" id="PS00455">
    <property type="entry name" value="AMP_BINDING"/>
    <property type="match status" value="1"/>
</dbReference>
<evidence type="ECO:0000256" key="14">
    <source>
        <dbReference type="ARBA" id="ARBA00042773"/>
    </source>
</evidence>
<evidence type="ECO:0000313" key="17">
    <source>
        <dbReference type="EMBL" id="KVW99495.1"/>
    </source>
</evidence>
<dbReference type="EC" id="6.2.1.3" evidence="12"/>
<evidence type="ECO:0000256" key="10">
    <source>
        <dbReference type="ARBA" id="ARBA00023098"/>
    </source>
</evidence>
<keyword evidence="8" id="KW-0067">ATP-binding</keyword>
<keyword evidence="11" id="KW-0472">Membrane</keyword>
<evidence type="ECO:0000256" key="2">
    <source>
        <dbReference type="ARBA" id="ARBA00004170"/>
    </source>
</evidence>
<evidence type="ECO:0000256" key="3">
    <source>
        <dbReference type="ARBA" id="ARBA00005005"/>
    </source>
</evidence>
<dbReference type="GO" id="GO:0016020">
    <property type="term" value="C:membrane"/>
    <property type="evidence" value="ECO:0007669"/>
    <property type="project" value="UniProtKB-SubCell"/>
</dbReference>
<comment type="pathway">
    <text evidence="3">Lipid metabolism; fatty acid beta-oxidation.</text>
</comment>
<evidence type="ECO:0000256" key="9">
    <source>
        <dbReference type="ARBA" id="ARBA00022842"/>
    </source>
</evidence>
<gene>
    <name evidence="17" type="ORF">ABW22_01545</name>
</gene>
<keyword evidence="10" id="KW-0443">Lipid metabolism</keyword>
<dbReference type="Gene3D" id="3.30.300.30">
    <property type="match status" value="1"/>
</dbReference>
<evidence type="ECO:0000256" key="4">
    <source>
        <dbReference type="ARBA" id="ARBA00006432"/>
    </source>
</evidence>
<dbReference type="InterPro" id="IPR025110">
    <property type="entry name" value="AMP-bd_C"/>
</dbReference>
<comment type="caution">
    <text evidence="17">The sequence shown here is derived from an EMBL/GenBank/DDBJ whole genome shotgun (WGS) entry which is preliminary data.</text>
</comment>
<evidence type="ECO:0000256" key="1">
    <source>
        <dbReference type="ARBA" id="ARBA00001946"/>
    </source>
</evidence>
<dbReference type="PANTHER" id="PTHR43767:SF8">
    <property type="entry name" value="LONG-CHAIN-FATTY-ACID--COA LIGASE"/>
    <property type="match status" value="1"/>
</dbReference>
<dbReference type="PATRIC" id="fig|36861.3.peg.2854"/>
<dbReference type="GO" id="GO:0004467">
    <property type="term" value="F:long-chain fatty acid-CoA ligase activity"/>
    <property type="evidence" value="ECO:0007669"/>
    <property type="project" value="UniProtKB-EC"/>
</dbReference>
<evidence type="ECO:0000313" key="18">
    <source>
        <dbReference type="Proteomes" id="UP000064243"/>
    </source>
</evidence>
<dbReference type="InterPro" id="IPR020845">
    <property type="entry name" value="AMP-binding_CS"/>
</dbReference>
<evidence type="ECO:0000256" key="7">
    <source>
        <dbReference type="ARBA" id="ARBA00022832"/>
    </source>
</evidence>
<evidence type="ECO:0000256" key="12">
    <source>
        <dbReference type="ARBA" id="ARBA00026121"/>
    </source>
</evidence>
<keyword evidence="6" id="KW-0547">Nucleotide-binding</keyword>
<dbReference type="RefSeq" id="WP_059751273.1">
    <property type="nucleotide sequence ID" value="NZ_LDUG01000005.1"/>
</dbReference>
<evidence type="ECO:0000259" key="15">
    <source>
        <dbReference type="Pfam" id="PF00501"/>
    </source>
</evidence>
<dbReference type="InterPro" id="IPR042099">
    <property type="entry name" value="ANL_N_sf"/>
</dbReference>
<keyword evidence="9" id="KW-0460">Magnesium</keyword>
<dbReference type="Gene3D" id="3.40.50.12780">
    <property type="entry name" value="N-terminal domain of ligase-like"/>
    <property type="match status" value="1"/>
</dbReference>
<dbReference type="CDD" id="cd05936">
    <property type="entry name" value="FC-FACS_FadD_like"/>
    <property type="match status" value="1"/>
</dbReference>
<dbReference type="AlphaFoldDB" id="A0A106BVN1"/>
<sequence length="559" mass="61145">MNPIWLEHYPPGVPSEASILRFDSLKDLLEQSCERFRARPAFTNLGVSLSYDELDRRSQAFGAWLQHEAGLRRGERVAIMLPNLLQYPVALFGALRAGMVVVNVNPLYTARELQHQLADSGATAIVVLENFAHTLQEIVATTAVRHVITTRVGDLLPPFKACLVNFAVKWIKRGVPPWQLPGAVAFNAALGRGVHHRLDEVQITQDDIAFLQYTGGTTGVAKGAILTHGNLVANVEQTSAWIGNILREGEEVVITPLPLYHVFALTANLLTFVKWGANDVLITNPRDIPGFIKVLRKTRFTVITGVNTLYHKLLDAPGFERVKQANAGALKLAVAGGMSVQRSVAERWQQRMGVPLIEGYGLTEASPIVCANPLDAREFSGAIGMPIPSTRVEIRDEAGNPLPLGEAGELCVQGPQVMRGYWNMPDETASVLSVDGWLRTGDICEMDARGMVRFVDRGKDVVVVSGFKVYPNEVEEVLMLHPGVREAGVTGVPDEKSGEVVKAFVVKRNPALTAAELIAHCRANLAAYKVPKQVEFRDRLPKSPIGKVLRRALKQVPAA</sequence>
<dbReference type="FunFam" id="3.30.300.30:FF:000006">
    <property type="entry name" value="Long-chain-fatty-acid--CoA ligase FadD"/>
    <property type="match status" value="1"/>
</dbReference>
<comment type="similarity">
    <text evidence="4">Belongs to the ATP-dependent AMP-binding enzyme family.</text>
</comment>
<evidence type="ECO:0000256" key="6">
    <source>
        <dbReference type="ARBA" id="ARBA00022741"/>
    </source>
</evidence>
<protein>
    <recommendedName>
        <fullName evidence="13">Long-chain-fatty-acid--CoA ligase</fullName>
        <ecNumber evidence="12">6.2.1.3</ecNumber>
    </recommendedName>
    <alternativeName>
        <fullName evidence="14">Long-chain acyl-CoA synthetase</fullName>
    </alternativeName>
</protein>
<dbReference type="InterPro" id="IPR050237">
    <property type="entry name" value="ATP-dep_AMP-bd_enzyme"/>
</dbReference>
<keyword evidence="18" id="KW-1185">Reference proteome</keyword>
<dbReference type="InterPro" id="IPR045851">
    <property type="entry name" value="AMP-bd_C_sf"/>
</dbReference>
<name>A0A106BVN1_THIDE</name>
<evidence type="ECO:0000256" key="13">
    <source>
        <dbReference type="ARBA" id="ARBA00039545"/>
    </source>
</evidence>
<dbReference type="InterPro" id="IPR000873">
    <property type="entry name" value="AMP-dep_synth/lig_dom"/>
</dbReference>
<dbReference type="PANTHER" id="PTHR43767">
    <property type="entry name" value="LONG-CHAIN-FATTY-ACID--COA LIGASE"/>
    <property type="match status" value="1"/>
</dbReference>
<dbReference type="Pfam" id="PF13193">
    <property type="entry name" value="AMP-binding_C"/>
    <property type="match status" value="1"/>
</dbReference>
<feature type="domain" description="AMP-dependent synthetase/ligase" evidence="15">
    <location>
        <begin position="29"/>
        <end position="422"/>
    </location>
</feature>
<accession>A0A106BVN1</accession>
<dbReference type="Pfam" id="PF00501">
    <property type="entry name" value="AMP-binding"/>
    <property type="match status" value="1"/>
</dbReference>
<comment type="cofactor">
    <cofactor evidence="1">
        <name>Mg(2+)</name>
        <dbReference type="ChEBI" id="CHEBI:18420"/>
    </cofactor>
</comment>
<evidence type="ECO:0000256" key="5">
    <source>
        <dbReference type="ARBA" id="ARBA00022598"/>
    </source>
</evidence>
<proteinExistence type="inferred from homology"/>
<dbReference type="OrthoDB" id="9766486at2"/>
<dbReference type="EMBL" id="LDUG01000005">
    <property type="protein sequence ID" value="KVW99495.1"/>
    <property type="molecule type" value="Genomic_DNA"/>
</dbReference>
<dbReference type="SMR" id="A0A106BVN1"/>
<dbReference type="FunFam" id="3.40.50.12780:FF:000003">
    <property type="entry name" value="Long-chain-fatty-acid--CoA ligase FadD"/>
    <property type="match status" value="1"/>
</dbReference>
<dbReference type="GO" id="GO:0005524">
    <property type="term" value="F:ATP binding"/>
    <property type="evidence" value="ECO:0007669"/>
    <property type="project" value="UniProtKB-KW"/>
</dbReference>
<dbReference type="SUPFAM" id="SSF56801">
    <property type="entry name" value="Acetyl-CoA synthetase-like"/>
    <property type="match status" value="1"/>
</dbReference>
<evidence type="ECO:0000256" key="8">
    <source>
        <dbReference type="ARBA" id="ARBA00022840"/>
    </source>
</evidence>
<evidence type="ECO:0000256" key="11">
    <source>
        <dbReference type="ARBA" id="ARBA00023136"/>
    </source>
</evidence>
<comment type="subcellular location">
    <subcellularLocation>
        <location evidence="2">Membrane</location>
        <topology evidence="2">Peripheral membrane protein</topology>
    </subcellularLocation>
</comment>
<keyword evidence="5 17" id="KW-0436">Ligase</keyword>
<organism evidence="17 18">
    <name type="scientific">Thiobacillus denitrificans</name>
    <dbReference type="NCBI Taxonomy" id="36861"/>
    <lineage>
        <taxon>Bacteria</taxon>
        <taxon>Pseudomonadati</taxon>
        <taxon>Pseudomonadota</taxon>
        <taxon>Betaproteobacteria</taxon>
        <taxon>Nitrosomonadales</taxon>
        <taxon>Thiobacillaceae</taxon>
        <taxon>Thiobacillus</taxon>
    </lineage>
</organism>
<dbReference type="Proteomes" id="UP000064243">
    <property type="component" value="Unassembled WGS sequence"/>
</dbReference>
<keyword evidence="7" id="KW-0276">Fatty acid metabolism</keyword>
<feature type="domain" description="AMP-binding enzyme C-terminal" evidence="16">
    <location>
        <begin position="473"/>
        <end position="547"/>
    </location>
</feature>